<dbReference type="PANTHER" id="PTHR35011">
    <property type="entry name" value="2,3-DIKETO-L-GULONATE TRAP TRANSPORTER SMALL PERMEASE PROTEIN YIAM"/>
    <property type="match status" value="1"/>
</dbReference>
<evidence type="ECO:0000259" key="10">
    <source>
        <dbReference type="Pfam" id="PF04290"/>
    </source>
</evidence>
<dbReference type="eggNOG" id="COG3090">
    <property type="taxonomic scope" value="Bacteria"/>
</dbReference>
<dbReference type="AlphaFoldDB" id="E1RBI2"/>
<sequence>MNQEQDIKTKERLKKNTKSVGKIIGLVIDWFEVGILSIGIAALAILLIANVVARTFFQSIYYADEVSKFLIILISFVGVSYAARKGRHIRMGAFLDLMPPKLEKIFIFIISAVNAVVLLIMAWYGFQYMNQMRILGQLTSALQVPYWTFMIIVPIGFASAGIHYIRTIIKNITEKEVWLSPEQQSEYEEEGTVGY</sequence>
<dbReference type="STRING" id="573413.Spirs_0567"/>
<dbReference type="HOGENOM" id="CLU_086356_3_7_12"/>
<dbReference type="PANTHER" id="PTHR35011:SF2">
    <property type="entry name" value="2,3-DIKETO-L-GULONATE TRAP TRANSPORTER SMALL PERMEASE PROTEIN YIAM"/>
    <property type="match status" value="1"/>
</dbReference>
<feature type="transmembrane region" description="Helical" evidence="9">
    <location>
        <begin position="105"/>
        <end position="126"/>
    </location>
</feature>
<keyword evidence="6 9" id="KW-1133">Transmembrane helix</keyword>
<evidence type="ECO:0000256" key="9">
    <source>
        <dbReference type="SAM" id="Phobius"/>
    </source>
</evidence>
<keyword evidence="3" id="KW-1003">Cell membrane</keyword>
<keyword evidence="5 9" id="KW-0812">Transmembrane</keyword>
<evidence type="ECO:0000256" key="4">
    <source>
        <dbReference type="ARBA" id="ARBA00022519"/>
    </source>
</evidence>
<keyword evidence="7 9" id="KW-0472">Membrane</keyword>
<dbReference type="GO" id="GO:0022857">
    <property type="term" value="F:transmembrane transporter activity"/>
    <property type="evidence" value="ECO:0007669"/>
    <property type="project" value="TreeGrafter"/>
</dbReference>
<dbReference type="InterPro" id="IPR055348">
    <property type="entry name" value="DctQ"/>
</dbReference>
<keyword evidence="2" id="KW-0813">Transport</keyword>
<evidence type="ECO:0000256" key="2">
    <source>
        <dbReference type="ARBA" id="ARBA00022448"/>
    </source>
</evidence>
<reference evidence="11 12" key="1">
    <citation type="journal article" date="2010" name="Stand. Genomic Sci.">
        <title>Complete genome sequence of Spirochaeta smaragdinae type strain (SEBR 4228).</title>
        <authorList>
            <person name="Mavromatis K."/>
            <person name="Yasawong M."/>
            <person name="Chertkov O."/>
            <person name="Lapidus A."/>
            <person name="Lucas S."/>
            <person name="Nolan M."/>
            <person name="Del Rio T.G."/>
            <person name="Tice H."/>
            <person name="Cheng J.F."/>
            <person name="Pitluck S."/>
            <person name="Liolios K."/>
            <person name="Ivanova N."/>
            <person name="Tapia R."/>
            <person name="Han C."/>
            <person name="Bruce D."/>
            <person name="Goodwin L."/>
            <person name="Pati A."/>
            <person name="Chen A."/>
            <person name="Palaniappan K."/>
            <person name="Land M."/>
            <person name="Hauser L."/>
            <person name="Chang Y.J."/>
            <person name="Jeffries C.D."/>
            <person name="Detter J.C."/>
            <person name="Rohde M."/>
            <person name="Brambilla E."/>
            <person name="Spring S."/>
            <person name="Goker M."/>
            <person name="Sikorski J."/>
            <person name="Woyke T."/>
            <person name="Bristow J."/>
            <person name="Eisen J.A."/>
            <person name="Markowitz V."/>
            <person name="Hugenholtz P."/>
            <person name="Klenk H.P."/>
            <person name="Kyrpides N.C."/>
        </authorList>
    </citation>
    <scope>NUCLEOTIDE SEQUENCE [LARGE SCALE GENOMIC DNA]</scope>
    <source>
        <strain evidence="12">DSM 11293 / JCM 15392 / SEBR 4228</strain>
    </source>
</reference>
<gene>
    <name evidence="11" type="ordered locus">Spirs_0567</name>
</gene>
<feature type="transmembrane region" description="Helical" evidence="9">
    <location>
        <begin position="20"/>
        <end position="46"/>
    </location>
</feature>
<evidence type="ECO:0000256" key="7">
    <source>
        <dbReference type="ARBA" id="ARBA00023136"/>
    </source>
</evidence>
<evidence type="ECO:0000256" key="6">
    <source>
        <dbReference type="ARBA" id="ARBA00022989"/>
    </source>
</evidence>
<evidence type="ECO:0000256" key="8">
    <source>
        <dbReference type="ARBA" id="ARBA00038436"/>
    </source>
</evidence>
<evidence type="ECO:0000256" key="5">
    <source>
        <dbReference type="ARBA" id="ARBA00022692"/>
    </source>
</evidence>
<keyword evidence="12" id="KW-1185">Reference proteome</keyword>
<dbReference type="GO" id="GO:0015740">
    <property type="term" value="P:C4-dicarboxylate transport"/>
    <property type="evidence" value="ECO:0007669"/>
    <property type="project" value="TreeGrafter"/>
</dbReference>
<dbReference type="RefSeq" id="WP_013253176.1">
    <property type="nucleotide sequence ID" value="NC_014364.1"/>
</dbReference>
<feature type="transmembrane region" description="Helical" evidence="9">
    <location>
        <begin position="66"/>
        <end position="84"/>
    </location>
</feature>
<evidence type="ECO:0000313" key="12">
    <source>
        <dbReference type="Proteomes" id="UP000002318"/>
    </source>
</evidence>
<evidence type="ECO:0000313" key="11">
    <source>
        <dbReference type="EMBL" id="ADK79712.1"/>
    </source>
</evidence>
<evidence type="ECO:0000256" key="1">
    <source>
        <dbReference type="ARBA" id="ARBA00004429"/>
    </source>
</evidence>
<dbReference type="OrthoDB" id="45144at2"/>
<protein>
    <submittedName>
        <fullName evidence="11">Tripartite ATP-independent periplasmic transporter DctQ component</fullName>
    </submittedName>
</protein>
<dbReference type="KEGG" id="ssm:Spirs_0567"/>
<comment type="similarity">
    <text evidence="8">Belongs to the TRAP transporter small permease family.</text>
</comment>
<dbReference type="Proteomes" id="UP000002318">
    <property type="component" value="Chromosome"/>
</dbReference>
<accession>E1RBI2</accession>
<proteinExistence type="inferred from homology"/>
<organism evidence="11 12">
    <name type="scientific">Sediminispirochaeta smaragdinae (strain DSM 11293 / JCM 15392 / SEBR 4228)</name>
    <name type="common">Spirochaeta smaragdinae</name>
    <dbReference type="NCBI Taxonomy" id="573413"/>
    <lineage>
        <taxon>Bacteria</taxon>
        <taxon>Pseudomonadati</taxon>
        <taxon>Spirochaetota</taxon>
        <taxon>Spirochaetia</taxon>
        <taxon>Spirochaetales</taxon>
        <taxon>Spirochaetaceae</taxon>
        <taxon>Sediminispirochaeta</taxon>
    </lineage>
</organism>
<dbReference type="InterPro" id="IPR007387">
    <property type="entry name" value="TRAP_DctQ"/>
</dbReference>
<keyword evidence="4" id="KW-0997">Cell inner membrane</keyword>
<evidence type="ECO:0000256" key="3">
    <source>
        <dbReference type="ARBA" id="ARBA00022475"/>
    </source>
</evidence>
<feature type="transmembrane region" description="Helical" evidence="9">
    <location>
        <begin position="146"/>
        <end position="165"/>
    </location>
</feature>
<dbReference type="Pfam" id="PF04290">
    <property type="entry name" value="DctQ"/>
    <property type="match status" value="1"/>
</dbReference>
<dbReference type="EMBL" id="CP002116">
    <property type="protein sequence ID" value="ADK79712.1"/>
    <property type="molecule type" value="Genomic_DNA"/>
</dbReference>
<dbReference type="GO" id="GO:0005886">
    <property type="term" value="C:plasma membrane"/>
    <property type="evidence" value="ECO:0007669"/>
    <property type="project" value="UniProtKB-SubCell"/>
</dbReference>
<name>E1RBI2_SEDSS</name>
<comment type="subcellular location">
    <subcellularLocation>
        <location evidence="1">Cell inner membrane</location>
        <topology evidence="1">Multi-pass membrane protein</topology>
    </subcellularLocation>
</comment>
<feature type="domain" description="Tripartite ATP-independent periplasmic transporters DctQ component" evidence="10">
    <location>
        <begin position="44"/>
        <end position="172"/>
    </location>
</feature>